<accession>A0A3M6Q4I1</accession>
<evidence type="ECO:0000313" key="4">
    <source>
        <dbReference type="Proteomes" id="UP000267521"/>
    </source>
</evidence>
<dbReference type="Proteomes" id="UP000281171">
    <property type="component" value="Unassembled WGS sequence"/>
</dbReference>
<keyword evidence="1" id="KW-1133">Transmembrane helix</keyword>
<gene>
    <name evidence="3" type="ORF">EBQ24_01760</name>
    <name evidence="2" type="ORF">EBQ26_07950</name>
</gene>
<dbReference type="EMBL" id="RDQM01000009">
    <property type="protein sequence ID" value="RMW97694.1"/>
    <property type="molecule type" value="Genomic_DNA"/>
</dbReference>
<reference evidence="4 5" key="1">
    <citation type="submission" date="2018-10" db="EMBL/GenBank/DDBJ databases">
        <title>Comamonadaceae CDC group NO-1 genome sequencing and assembly.</title>
        <authorList>
            <person name="Bernier A.-M."/>
            <person name="Bernard K."/>
        </authorList>
    </citation>
    <scope>NUCLEOTIDE SEQUENCE [LARGE SCALE GENOMIC DNA]</scope>
    <source>
        <strain evidence="3 5">NML180581</strain>
        <strain evidence="2 4">NML970147</strain>
    </source>
</reference>
<protein>
    <submittedName>
        <fullName evidence="2">Uncharacterized protein</fullName>
    </submittedName>
</protein>
<keyword evidence="1" id="KW-0812">Transmembrane</keyword>
<feature type="transmembrane region" description="Helical" evidence="1">
    <location>
        <begin position="52"/>
        <end position="69"/>
    </location>
</feature>
<comment type="caution">
    <text evidence="2">The sequence shown here is derived from an EMBL/GenBank/DDBJ whole genome shotgun (WGS) entry which is preliminary data.</text>
</comment>
<proteinExistence type="predicted"/>
<dbReference type="NCBIfam" id="NF041730">
    <property type="entry name" value="XrtH_assoc"/>
    <property type="match status" value="1"/>
</dbReference>
<keyword evidence="1" id="KW-0472">Membrane</keyword>
<dbReference type="Proteomes" id="UP000267521">
    <property type="component" value="Unassembled WGS sequence"/>
</dbReference>
<evidence type="ECO:0000313" key="2">
    <source>
        <dbReference type="EMBL" id="RMW97694.1"/>
    </source>
</evidence>
<evidence type="ECO:0000256" key="1">
    <source>
        <dbReference type="SAM" id="Phobius"/>
    </source>
</evidence>
<feature type="transmembrane region" description="Helical" evidence="1">
    <location>
        <begin position="122"/>
        <end position="145"/>
    </location>
</feature>
<dbReference type="InterPro" id="IPR049823">
    <property type="entry name" value="XrtH_assoc"/>
</dbReference>
<sequence>MAAVALESGASGWVREAHTQPYPHHLEVNSRIDFPVPNSGGQRAELSLEADPARYAYGLPIFLALLLAARQKRLLLKALAGYALLLPFQAFTLVFFILQEIIVAAQLDLGHLRISAWQIEGIVYGFQLGTLIVPTLVPVLIWLWLDKQFFLTVVARTILPPGARRTR</sequence>
<feature type="transmembrane region" description="Helical" evidence="1">
    <location>
        <begin position="81"/>
        <end position="102"/>
    </location>
</feature>
<dbReference type="AlphaFoldDB" id="A0A3M6Q4I1"/>
<dbReference type="EMBL" id="RDQK01000003">
    <property type="protein sequence ID" value="RMX11442.1"/>
    <property type="molecule type" value="Genomic_DNA"/>
</dbReference>
<accession>A0A3M6R7X2</accession>
<evidence type="ECO:0000313" key="3">
    <source>
        <dbReference type="EMBL" id="RMX11442.1"/>
    </source>
</evidence>
<name>A0A3M6Q4I1_9BURK</name>
<evidence type="ECO:0000313" key="5">
    <source>
        <dbReference type="Proteomes" id="UP000281171"/>
    </source>
</evidence>
<organism evidence="2 4">
    <name type="scientific">Allofranklinella schreckenbergeri</name>
    <dbReference type="NCBI Taxonomy" id="1076744"/>
    <lineage>
        <taxon>Bacteria</taxon>
        <taxon>Pseudomonadati</taxon>
        <taxon>Pseudomonadota</taxon>
        <taxon>Betaproteobacteria</taxon>
        <taxon>Burkholderiales</taxon>
        <taxon>Comamonadaceae</taxon>
        <taxon>Allofranklinella</taxon>
    </lineage>
</organism>